<gene>
    <name evidence="9" type="ORF">D7S86_15515</name>
</gene>
<dbReference type="InterPro" id="IPR035906">
    <property type="entry name" value="MetI-like_sf"/>
</dbReference>
<comment type="similarity">
    <text evidence="7">Belongs to the binding-protein-dependent transport system permease family.</text>
</comment>
<dbReference type="Pfam" id="PF00528">
    <property type="entry name" value="BPD_transp_1"/>
    <property type="match status" value="1"/>
</dbReference>
<feature type="transmembrane region" description="Helical" evidence="7">
    <location>
        <begin position="35"/>
        <end position="61"/>
    </location>
</feature>
<protein>
    <submittedName>
        <fullName evidence="9">Sugar ABC transporter permease</fullName>
    </submittedName>
</protein>
<feature type="transmembrane region" description="Helical" evidence="7">
    <location>
        <begin position="286"/>
        <end position="310"/>
    </location>
</feature>
<dbReference type="Gene3D" id="1.10.3720.10">
    <property type="entry name" value="MetI-like"/>
    <property type="match status" value="1"/>
</dbReference>
<keyword evidence="5 7" id="KW-1133">Transmembrane helix</keyword>
<dbReference type="Proteomes" id="UP000270342">
    <property type="component" value="Unassembled WGS sequence"/>
</dbReference>
<evidence type="ECO:0000313" key="10">
    <source>
        <dbReference type="Proteomes" id="UP000270342"/>
    </source>
</evidence>
<evidence type="ECO:0000256" key="3">
    <source>
        <dbReference type="ARBA" id="ARBA00022475"/>
    </source>
</evidence>
<comment type="caution">
    <text evidence="9">The sequence shown here is derived from an EMBL/GenBank/DDBJ whole genome shotgun (WGS) entry which is preliminary data.</text>
</comment>
<dbReference type="CDD" id="cd06261">
    <property type="entry name" value="TM_PBP2"/>
    <property type="match status" value="1"/>
</dbReference>
<comment type="subcellular location">
    <subcellularLocation>
        <location evidence="1 7">Cell membrane</location>
        <topology evidence="1 7">Multi-pass membrane protein</topology>
    </subcellularLocation>
</comment>
<keyword evidence="6 7" id="KW-0472">Membrane</keyword>
<evidence type="ECO:0000256" key="2">
    <source>
        <dbReference type="ARBA" id="ARBA00022448"/>
    </source>
</evidence>
<dbReference type="PANTHER" id="PTHR30193">
    <property type="entry name" value="ABC TRANSPORTER PERMEASE PROTEIN"/>
    <property type="match status" value="1"/>
</dbReference>
<dbReference type="EMBL" id="RBZU01000006">
    <property type="protein sequence ID" value="RKP53676.1"/>
    <property type="molecule type" value="Genomic_DNA"/>
</dbReference>
<dbReference type="SUPFAM" id="SSF161098">
    <property type="entry name" value="MetI-like"/>
    <property type="match status" value="1"/>
</dbReference>
<organism evidence="9 10">
    <name type="scientific">Pararobbsia silviterrae</name>
    <dbReference type="NCBI Taxonomy" id="1792498"/>
    <lineage>
        <taxon>Bacteria</taxon>
        <taxon>Pseudomonadati</taxon>
        <taxon>Pseudomonadota</taxon>
        <taxon>Betaproteobacteria</taxon>
        <taxon>Burkholderiales</taxon>
        <taxon>Burkholderiaceae</taxon>
        <taxon>Pararobbsia</taxon>
    </lineage>
</organism>
<keyword evidence="3" id="KW-1003">Cell membrane</keyword>
<evidence type="ECO:0000256" key="7">
    <source>
        <dbReference type="RuleBase" id="RU363032"/>
    </source>
</evidence>
<dbReference type="InterPro" id="IPR000515">
    <property type="entry name" value="MetI-like"/>
</dbReference>
<keyword evidence="10" id="KW-1185">Reference proteome</keyword>
<feature type="domain" description="ABC transmembrane type-1" evidence="8">
    <location>
        <begin position="93"/>
        <end position="307"/>
    </location>
</feature>
<keyword evidence="2 7" id="KW-0813">Transport</keyword>
<feature type="transmembrane region" description="Helical" evidence="7">
    <location>
        <begin position="99"/>
        <end position="118"/>
    </location>
</feature>
<dbReference type="InterPro" id="IPR051393">
    <property type="entry name" value="ABC_transporter_permease"/>
</dbReference>
<dbReference type="GO" id="GO:0055085">
    <property type="term" value="P:transmembrane transport"/>
    <property type="evidence" value="ECO:0007669"/>
    <property type="project" value="InterPro"/>
</dbReference>
<feature type="transmembrane region" description="Helical" evidence="7">
    <location>
        <begin position="181"/>
        <end position="205"/>
    </location>
</feature>
<dbReference type="OrthoDB" id="8578268at2"/>
<dbReference type="RefSeq" id="WP_121087751.1">
    <property type="nucleotide sequence ID" value="NZ_RBZU01000006.1"/>
</dbReference>
<feature type="transmembrane region" description="Helical" evidence="7">
    <location>
        <begin position="226"/>
        <end position="248"/>
    </location>
</feature>
<evidence type="ECO:0000256" key="6">
    <source>
        <dbReference type="ARBA" id="ARBA00023136"/>
    </source>
</evidence>
<feature type="transmembrane region" description="Helical" evidence="7">
    <location>
        <begin position="125"/>
        <end position="152"/>
    </location>
</feature>
<dbReference type="AlphaFoldDB" id="A0A494XZQ1"/>
<dbReference type="PROSITE" id="PS50928">
    <property type="entry name" value="ABC_TM1"/>
    <property type="match status" value="1"/>
</dbReference>
<sequence length="317" mass="35241">MSTYDPGHPPPLSSGGAASASERVRSDLSRAQARVGYAFVFPSFALYVAFVLAPVLVTVYLSFTQYDPLAGATWIGLDNYHRFLTDDRTLQIFWNTLRFTIFAVCGNVGIGLLLALALHRAMPAFLLYLFRLAFFLPVIIAAAFVSIVWGYFYGDDLGIINYYLIRLGFAPVHWLTSSRTAMMSIIIMDVWKNTGFFMIIFIAALQGVPRTIMDAAIMDGARYWRRFFRIVLPYISPVVFFNVVYASIGALQVYESIMILTQGGPGDATRSMSILIVEEAFGSFEIGYAASIAVVMTLVILVITAIQLAASRRFVHH</sequence>
<evidence type="ECO:0000313" key="9">
    <source>
        <dbReference type="EMBL" id="RKP53676.1"/>
    </source>
</evidence>
<dbReference type="GO" id="GO:0005886">
    <property type="term" value="C:plasma membrane"/>
    <property type="evidence" value="ECO:0007669"/>
    <property type="project" value="UniProtKB-SubCell"/>
</dbReference>
<reference evidence="9 10" key="1">
    <citation type="submission" date="2018-10" db="EMBL/GenBank/DDBJ databases">
        <title>Robbsia sp. DHC34, isolated from soil.</title>
        <authorList>
            <person name="Gao Z.-H."/>
            <person name="Qiu L.-H."/>
        </authorList>
    </citation>
    <scope>NUCLEOTIDE SEQUENCE [LARGE SCALE GENOMIC DNA]</scope>
    <source>
        <strain evidence="9 10">DHC34</strain>
    </source>
</reference>
<evidence type="ECO:0000256" key="5">
    <source>
        <dbReference type="ARBA" id="ARBA00022989"/>
    </source>
</evidence>
<evidence type="ECO:0000256" key="4">
    <source>
        <dbReference type="ARBA" id="ARBA00022692"/>
    </source>
</evidence>
<evidence type="ECO:0000256" key="1">
    <source>
        <dbReference type="ARBA" id="ARBA00004651"/>
    </source>
</evidence>
<proteinExistence type="inferred from homology"/>
<accession>A0A494XZQ1</accession>
<evidence type="ECO:0000259" key="8">
    <source>
        <dbReference type="PROSITE" id="PS50928"/>
    </source>
</evidence>
<name>A0A494XZQ1_9BURK</name>
<dbReference type="PANTHER" id="PTHR30193:SF37">
    <property type="entry name" value="INNER MEMBRANE ABC TRANSPORTER PERMEASE PROTEIN YCJO"/>
    <property type="match status" value="1"/>
</dbReference>
<keyword evidence="4 7" id="KW-0812">Transmembrane</keyword>